<dbReference type="PANTHER" id="PTHR42760:SF115">
    <property type="entry name" value="3-OXOACYL-[ACYL-CARRIER-PROTEIN] REDUCTASE FABG"/>
    <property type="match status" value="1"/>
</dbReference>
<evidence type="ECO:0000313" key="5">
    <source>
        <dbReference type="Proteomes" id="UP001561046"/>
    </source>
</evidence>
<dbReference type="RefSeq" id="WP_369338661.1">
    <property type="nucleotide sequence ID" value="NZ_JBFYGN010000011.1"/>
</dbReference>
<protein>
    <submittedName>
        <fullName evidence="4">SDR family NAD(P)-dependent oxidoreductase</fullName>
        <ecNumber evidence="4">1.1.1.-</ecNumber>
    </submittedName>
</protein>
<evidence type="ECO:0000256" key="1">
    <source>
        <dbReference type="ARBA" id="ARBA00006484"/>
    </source>
</evidence>
<dbReference type="PROSITE" id="PS00061">
    <property type="entry name" value="ADH_SHORT"/>
    <property type="match status" value="1"/>
</dbReference>
<dbReference type="InterPro" id="IPR057326">
    <property type="entry name" value="KR_dom"/>
</dbReference>
<comment type="similarity">
    <text evidence="1">Belongs to the short-chain dehydrogenases/reductases (SDR) family.</text>
</comment>
<dbReference type="InterPro" id="IPR020904">
    <property type="entry name" value="Sc_DH/Rdtase_CS"/>
</dbReference>
<dbReference type="SUPFAM" id="SSF51735">
    <property type="entry name" value="NAD(P)-binding Rossmann-fold domains"/>
    <property type="match status" value="1"/>
</dbReference>
<dbReference type="InterPro" id="IPR002347">
    <property type="entry name" value="SDR_fam"/>
</dbReference>
<reference evidence="4 5" key="1">
    <citation type="journal article" date="2013" name="Int. J. Syst. Evol. Microbiol.">
        <title>Comamonas guangdongensis sp. nov., isolated from subterranean forest sediment, and emended description of the genus Comamonas.</title>
        <authorList>
            <person name="Zhang J."/>
            <person name="Wang Y."/>
            <person name="Zhou S."/>
            <person name="Wu C."/>
            <person name="He J."/>
            <person name="Li F."/>
        </authorList>
    </citation>
    <scope>NUCLEOTIDE SEQUENCE [LARGE SCALE GENOMIC DNA]</scope>
    <source>
        <strain evidence="4 5">CCTCC AB2011133</strain>
    </source>
</reference>
<dbReference type="PRINTS" id="PR00080">
    <property type="entry name" value="SDRFAMILY"/>
</dbReference>
<dbReference type="EC" id="1.1.1.-" evidence="4"/>
<keyword evidence="5" id="KW-1185">Reference proteome</keyword>
<dbReference type="Pfam" id="PF13561">
    <property type="entry name" value="adh_short_C2"/>
    <property type="match status" value="1"/>
</dbReference>
<dbReference type="Gene3D" id="3.40.50.720">
    <property type="entry name" value="NAD(P)-binding Rossmann-like Domain"/>
    <property type="match status" value="1"/>
</dbReference>
<sequence length="254" mass="26349">MNERIDGLKDKVILVTGGTSGLGLASAQVAAANGAKVICADLSNSQKSLPEGCEFQALDVADWKATEALAKDILARYGQIDGLVTSAGVSALGDVESLDLQEWDQVLRVNLTGSMLSARAVAAHMKQRKTGSIVTIASINGMLGNPANLAYCSSKGGVLQMMRSMAADLGQYGVRVNAISPGLIDTPMTSMLQSGPARLSFMKQHLLGRAGNPLEVGRVAAFLLSELSSFVTGANIPVDGGFSAAKVIEVAEVQ</sequence>
<gene>
    <name evidence="4" type="ORF">AB6724_11510</name>
</gene>
<dbReference type="EMBL" id="JBFYGN010000011">
    <property type="protein sequence ID" value="MEX8193464.1"/>
    <property type="molecule type" value="Genomic_DNA"/>
</dbReference>
<dbReference type="GO" id="GO:0016491">
    <property type="term" value="F:oxidoreductase activity"/>
    <property type="evidence" value="ECO:0007669"/>
    <property type="project" value="UniProtKB-KW"/>
</dbReference>
<dbReference type="CDD" id="cd05233">
    <property type="entry name" value="SDR_c"/>
    <property type="match status" value="1"/>
</dbReference>
<evidence type="ECO:0000256" key="2">
    <source>
        <dbReference type="ARBA" id="ARBA00023002"/>
    </source>
</evidence>
<dbReference type="SMART" id="SM00822">
    <property type="entry name" value="PKS_KR"/>
    <property type="match status" value="1"/>
</dbReference>
<keyword evidence="2 4" id="KW-0560">Oxidoreductase</keyword>
<feature type="domain" description="Ketoreductase" evidence="3">
    <location>
        <begin position="11"/>
        <end position="182"/>
    </location>
</feature>
<accession>A0ABV3ZX48</accession>
<evidence type="ECO:0000259" key="3">
    <source>
        <dbReference type="SMART" id="SM00822"/>
    </source>
</evidence>
<dbReference type="PRINTS" id="PR00081">
    <property type="entry name" value="GDHRDH"/>
</dbReference>
<comment type="caution">
    <text evidence="4">The sequence shown here is derived from an EMBL/GenBank/DDBJ whole genome shotgun (WGS) entry which is preliminary data.</text>
</comment>
<dbReference type="Proteomes" id="UP001561046">
    <property type="component" value="Unassembled WGS sequence"/>
</dbReference>
<name>A0ABV3ZX48_9BURK</name>
<dbReference type="InterPro" id="IPR036291">
    <property type="entry name" value="NAD(P)-bd_dom_sf"/>
</dbReference>
<evidence type="ECO:0000313" key="4">
    <source>
        <dbReference type="EMBL" id="MEX8193464.1"/>
    </source>
</evidence>
<dbReference type="PANTHER" id="PTHR42760">
    <property type="entry name" value="SHORT-CHAIN DEHYDROGENASES/REDUCTASES FAMILY MEMBER"/>
    <property type="match status" value="1"/>
</dbReference>
<proteinExistence type="inferred from homology"/>
<organism evidence="4 5">
    <name type="scientific">Comamonas guangdongensis</name>
    <dbReference type="NCBI Taxonomy" id="510515"/>
    <lineage>
        <taxon>Bacteria</taxon>
        <taxon>Pseudomonadati</taxon>
        <taxon>Pseudomonadota</taxon>
        <taxon>Betaproteobacteria</taxon>
        <taxon>Burkholderiales</taxon>
        <taxon>Comamonadaceae</taxon>
        <taxon>Comamonas</taxon>
    </lineage>
</organism>